<dbReference type="EMBL" id="BAABJZ010000100">
    <property type="protein sequence ID" value="GAA4898748.1"/>
    <property type="molecule type" value="Genomic_DNA"/>
</dbReference>
<dbReference type="NCBIfam" id="NF008150">
    <property type="entry name" value="PRK10902.1"/>
    <property type="match status" value="1"/>
</dbReference>
<gene>
    <name evidence="8" type="primary">fkpA</name>
    <name evidence="8" type="ORF">GCM10023333_35260</name>
</gene>
<organism evidence="8 9">
    <name type="scientific">Ferrimonas pelagia</name>
    <dbReference type="NCBI Taxonomy" id="1177826"/>
    <lineage>
        <taxon>Bacteria</taxon>
        <taxon>Pseudomonadati</taxon>
        <taxon>Pseudomonadota</taxon>
        <taxon>Gammaproteobacteria</taxon>
        <taxon>Alteromonadales</taxon>
        <taxon>Ferrimonadaceae</taxon>
        <taxon>Ferrimonas</taxon>
    </lineage>
</organism>
<evidence type="ECO:0000256" key="5">
    <source>
        <dbReference type="PROSITE-ProRule" id="PRU00277"/>
    </source>
</evidence>
<dbReference type="InterPro" id="IPR036944">
    <property type="entry name" value="PPIase_FKBP_N_sf"/>
</dbReference>
<comment type="catalytic activity">
    <reaction evidence="1 5 6">
        <text>[protein]-peptidylproline (omega=180) = [protein]-peptidylproline (omega=0)</text>
        <dbReference type="Rhea" id="RHEA:16237"/>
        <dbReference type="Rhea" id="RHEA-COMP:10747"/>
        <dbReference type="Rhea" id="RHEA-COMP:10748"/>
        <dbReference type="ChEBI" id="CHEBI:83833"/>
        <dbReference type="ChEBI" id="CHEBI:83834"/>
        <dbReference type="EC" id="5.2.1.8"/>
    </reaction>
</comment>
<evidence type="ECO:0000313" key="9">
    <source>
        <dbReference type="Proteomes" id="UP001499988"/>
    </source>
</evidence>
<accession>A0ABP9FD01</accession>
<dbReference type="Gene3D" id="3.10.50.40">
    <property type="match status" value="1"/>
</dbReference>
<protein>
    <recommendedName>
        <fullName evidence="6">Peptidyl-prolyl cis-trans isomerase</fullName>
        <ecNumber evidence="6">5.2.1.8</ecNumber>
    </recommendedName>
</protein>
<proteinExistence type="inferred from homology"/>
<keyword evidence="4 5" id="KW-0413">Isomerase</keyword>
<evidence type="ECO:0000256" key="1">
    <source>
        <dbReference type="ARBA" id="ARBA00000971"/>
    </source>
</evidence>
<evidence type="ECO:0000256" key="2">
    <source>
        <dbReference type="ARBA" id="ARBA00006577"/>
    </source>
</evidence>
<feature type="domain" description="PPIase FKBP-type" evidence="7">
    <location>
        <begin position="159"/>
        <end position="245"/>
    </location>
</feature>
<comment type="similarity">
    <text evidence="2 6">Belongs to the FKBP-type PPIase family.</text>
</comment>
<evidence type="ECO:0000259" key="7">
    <source>
        <dbReference type="PROSITE" id="PS50059"/>
    </source>
</evidence>
<dbReference type="InterPro" id="IPR046357">
    <property type="entry name" value="PPIase_dom_sf"/>
</dbReference>
<comment type="caution">
    <text evidence="8">The sequence shown here is derived from an EMBL/GenBank/DDBJ whole genome shotgun (WGS) entry which is preliminary data.</text>
</comment>
<dbReference type="Proteomes" id="UP001499988">
    <property type="component" value="Unassembled WGS sequence"/>
</dbReference>
<dbReference type="PROSITE" id="PS51257">
    <property type="entry name" value="PROKAR_LIPOPROTEIN"/>
    <property type="match status" value="1"/>
</dbReference>
<evidence type="ECO:0000256" key="6">
    <source>
        <dbReference type="RuleBase" id="RU003915"/>
    </source>
</evidence>
<reference evidence="9" key="1">
    <citation type="journal article" date="2019" name="Int. J. Syst. Evol. Microbiol.">
        <title>The Global Catalogue of Microorganisms (GCM) 10K type strain sequencing project: providing services to taxonomists for standard genome sequencing and annotation.</title>
        <authorList>
            <consortium name="The Broad Institute Genomics Platform"/>
            <consortium name="The Broad Institute Genome Sequencing Center for Infectious Disease"/>
            <person name="Wu L."/>
            <person name="Ma J."/>
        </authorList>
    </citation>
    <scope>NUCLEOTIDE SEQUENCE [LARGE SCALE GENOMIC DNA]</scope>
    <source>
        <strain evidence="9">JCM 18401</strain>
    </source>
</reference>
<keyword evidence="9" id="KW-1185">Reference proteome</keyword>
<keyword evidence="3 5" id="KW-0697">Rotamase</keyword>
<dbReference type="InterPro" id="IPR001179">
    <property type="entry name" value="PPIase_FKBP_dom"/>
</dbReference>
<sequence>MKTLFKVGLVGAAIALAGCQDDAGKTEQVTAAQVQLDNEDQKAAYAIGVSMAQYISGSLEQQATIGVELDKSVILAGLTDGINETAQLNDEQLQETLMAFDQRVNELAQEKHDAEMAEAQAASAGWLSEMAAQEGVITTDSGLMYKAITEGDGAKPSAEDTVTVHYRGTLPTGEEFDSSYSRNETISFPLNGVIAGWTEGLQLMTVGSKYELYIPSELAYGERGAGQMIAPNTPLKFEVELFAINGEPALEEASDQ</sequence>
<dbReference type="RefSeq" id="WP_345336784.1">
    <property type="nucleotide sequence ID" value="NZ_BAABJZ010000100.1"/>
</dbReference>
<dbReference type="Pfam" id="PF00254">
    <property type="entry name" value="FKBP_C"/>
    <property type="match status" value="1"/>
</dbReference>
<dbReference type="SUPFAM" id="SSF54534">
    <property type="entry name" value="FKBP-like"/>
    <property type="match status" value="1"/>
</dbReference>
<dbReference type="PANTHER" id="PTHR43811:SF19">
    <property type="entry name" value="39 KDA FK506-BINDING NUCLEAR PROTEIN"/>
    <property type="match status" value="1"/>
</dbReference>
<name>A0ABP9FD01_9GAMM</name>
<dbReference type="EC" id="5.2.1.8" evidence="6"/>
<dbReference type="Pfam" id="PF01346">
    <property type="entry name" value="FKBP_N"/>
    <property type="match status" value="1"/>
</dbReference>
<dbReference type="PROSITE" id="PS50059">
    <property type="entry name" value="FKBP_PPIASE"/>
    <property type="match status" value="1"/>
</dbReference>
<dbReference type="GO" id="GO:0016853">
    <property type="term" value="F:isomerase activity"/>
    <property type="evidence" value="ECO:0007669"/>
    <property type="project" value="UniProtKB-KW"/>
</dbReference>
<evidence type="ECO:0000256" key="4">
    <source>
        <dbReference type="ARBA" id="ARBA00023235"/>
    </source>
</evidence>
<evidence type="ECO:0000256" key="3">
    <source>
        <dbReference type="ARBA" id="ARBA00023110"/>
    </source>
</evidence>
<dbReference type="Gene3D" id="1.10.287.460">
    <property type="entry name" value="Peptidyl-prolyl cis-trans isomerase, FKBP-type, N-terminal domain"/>
    <property type="match status" value="1"/>
</dbReference>
<evidence type="ECO:0000313" key="8">
    <source>
        <dbReference type="EMBL" id="GAA4898748.1"/>
    </source>
</evidence>
<dbReference type="PANTHER" id="PTHR43811">
    <property type="entry name" value="FKBP-TYPE PEPTIDYL-PROLYL CIS-TRANS ISOMERASE FKPA"/>
    <property type="match status" value="1"/>
</dbReference>
<dbReference type="InterPro" id="IPR000774">
    <property type="entry name" value="PPIase_FKBP_N"/>
</dbReference>